<reference evidence="1 2" key="1">
    <citation type="submission" date="2013-02" db="EMBL/GenBank/DDBJ databases">
        <title>The Genome Sequence of Acinetobacter sp. NIPH 758.</title>
        <authorList>
            <consortium name="The Broad Institute Genome Sequencing Platform"/>
            <consortium name="The Broad Institute Genome Sequencing Center for Infectious Disease"/>
            <person name="Cerqueira G."/>
            <person name="Feldgarden M."/>
            <person name="Courvalin P."/>
            <person name="Perichon B."/>
            <person name="Grillot-Courvalin C."/>
            <person name="Clermont D."/>
            <person name="Rocha E."/>
            <person name="Yoon E.-J."/>
            <person name="Nemec A."/>
            <person name="Walker B."/>
            <person name="Young S.K."/>
            <person name="Zeng Q."/>
            <person name="Gargeya S."/>
            <person name="Fitzgerald M."/>
            <person name="Haas B."/>
            <person name="Abouelleil A."/>
            <person name="Alvarado L."/>
            <person name="Arachchi H.M."/>
            <person name="Berlin A.M."/>
            <person name="Chapman S.B."/>
            <person name="Dewar J."/>
            <person name="Goldberg J."/>
            <person name="Griggs A."/>
            <person name="Gujja S."/>
            <person name="Hansen M."/>
            <person name="Howarth C."/>
            <person name="Imamovic A."/>
            <person name="Larimer J."/>
            <person name="McCowan C."/>
            <person name="Murphy C."/>
            <person name="Neiman D."/>
            <person name="Pearson M."/>
            <person name="Priest M."/>
            <person name="Roberts A."/>
            <person name="Saif S."/>
            <person name="Shea T."/>
            <person name="Sisk P."/>
            <person name="Sykes S."/>
            <person name="Wortman J."/>
            <person name="Nusbaum C."/>
            <person name="Birren B."/>
        </authorList>
    </citation>
    <scope>NUCLEOTIDE SEQUENCE [LARGE SCALE GENOMIC DNA]</scope>
    <source>
        <strain evidence="1 2">NIPH 758</strain>
    </source>
</reference>
<dbReference type="eggNOG" id="COG5266">
    <property type="taxonomic scope" value="Bacteria"/>
</dbReference>
<proteinExistence type="predicted"/>
<sequence>MRYNAKHTYLDDNIQGGKVKKLLISSLLLVSGYSAAHEPYVAPIAYTTEQTQVAIISGYAEEALNSEYALKDAKFEITAPNNTKTSIQADSKLGSATVFDLKLPEAGTYLIQTKASYPLKYVQDQKEWKMFFDMPADKAPAKAERDFVIPADLKAKKISPVEITREWTLLTYVSKEKHTPVQASTAPIQVEFLTHPNELKANQAVKIKVSKANKALANAEVVIRAKGATDKQGISLKTAADGSAELLFPKAAEYLIEVSETVDVKQKPSNQFYSIISVAVN</sequence>
<protein>
    <recommendedName>
        <fullName evidence="3">DUF4198 domain-containing protein</fullName>
    </recommendedName>
</protein>
<dbReference type="Pfam" id="PF10670">
    <property type="entry name" value="DUF4198"/>
    <property type="match status" value="1"/>
</dbReference>
<accession>N8W8V8</accession>
<comment type="caution">
    <text evidence="1">The sequence shown here is derived from an EMBL/GenBank/DDBJ whole genome shotgun (WGS) entry which is preliminary data.</text>
</comment>
<dbReference type="AlphaFoldDB" id="N8W8V8"/>
<gene>
    <name evidence="1" type="ORF">F971_02874</name>
</gene>
<dbReference type="InterPro" id="IPR019613">
    <property type="entry name" value="DUF4198"/>
</dbReference>
<evidence type="ECO:0008006" key="3">
    <source>
        <dbReference type="Google" id="ProtNLM"/>
    </source>
</evidence>
<dbReference type="PATRIC" id="fig|1217712.3.peg.2768"/>
<dbReference type="Proteomes" id="UP000013049">
    <property type="component" value="Unassembled WGS sequence"/>
</dbReference>
<dbReference type="HOGENOM" id="CLU_089869_0_0_6"/>
<organism evidence="1 2">
    <name type="scientific">Acinetobacter vivianii</name>
    <dbReference type="NCBI Taxonomy" id="1776742"/>
    <lineage>
        <taxon>Bacteria</taxon>
        <taxon>Pseudomonadati</taxon>
        <taxon>Pseudomonadota</taxon>
        <taxon>Gammaproteobacteria</taxon>
        <taxon>Moraxellales</taxon>
        <taxon>Moraxellaceae</taxon>
        <taxon>Acinetobacter</taxon>
    </lineage>
</organism>
<evidence type="ECO:0000313" key="2">
    <source>
        <dbReference type="Proteomes" id="UP000013049"/>
    </source>
</evidence>
<dbReference type="EMBL" id="APPC01000018">
    <property type="protein sequence ID" value="ENU91782.1"/>
    <property type="molecule type" value="Genomic_DNA"/>
</dbReference>
<name>N8W8V8_9GAMM</name>
<evidence type="ECO:0000313" key="1">
    <source>
        <dbReference type="EMBL" id="ENU91782.1"/>
    </source>
</evidence>